<evidence type="ECO:0000256" key="1">
    <source>
        <dbReference type="ARBA" id="ARBA00004123"/>
    </source>
</evidence>
<dbReference type="EMBL" id="AMGV01000005">
    <property type="protein sequence ID" value="KEF56850.1"/>
    <property type="molecule type" value="Genomic_DNA"/>
</dbReference>
<keyword evidence="3" id="KW-0805">Transcription regulation</keyword>
<dbReference type="GeneID" id="25281954"/>
<dbReference type="HOGENOM" id="CLU_690839_0_0_1"/>
<dbReference type="GO" id="GO:0005634">
    <property type="term" value="C:nucleus"/>
    <property type="evidence" value="ECO:0007669"/>
    <property type="project" value="UniProtKB-SubCell"/>
</dbReference>
<dbReference type="GO" id="GO:0000981">
    <property type="term" value="F:DNA-binding transcription factor activity, RNA polymerase II-specific"/>
    <property type="evidence" value="ECO:0007669"/>
    <property type="project" value="InterPro"/>
</dbReference>
<sequence>MDRLISHCCWRPQMLDIDCSRVNLPCPENLFTFDEAFEAPKIQTLTFQSEVSRLGLTPYFVAILHLWAQATYEQVKGGRPYHKDSPRNLGSPLWQLERKIAEFQGSLPPSMRWSTQNRKVFRHTSQEGMFVNFHFLLNHMRCAMHQEYLPYRDTLNPPTVHDGSQDGNDLSADCVDREEEETVSICISSSEAILDIVAELSKENDSGKSCLQSVFAAYAMLSAANIQLWTRYVESKDDSTCEGALRKIEEISLVFESWKTQWPVAEAWVSTLTSLRRLYKATYTLNLSSDDERRGVDNSEIDSGGPPAIIERDAYERPCPRLTEGNGLPDWNERISDKIRFILLASLEDTDARERVLNSSISTQKQYSWEYEGFIEDLENGFPDLTADDSWSGLIGDFA</sequence>
<dbReference type="PANTHER" id="PTHR47338:SF25">
    <property type="entry name" value="TRANSCRIPTION FACTOR"/>
    <property type="match status" value="1"/>
</dbReference>
<keyword evidence="2" id="KW-0479">Metal-binding</keyword>
<dbReference type="InterPro" id="IPR050815">
    <property type="entry name" value="TF_fung"/>
</dbReference>
<dbReference type="AlphaFoldDB" id="A0A072PMW1"/>
<proteinExistence type="predicted"/>
<evidence type="ECO:0000313" key="6">
    <source>
        <dbReference type="EMBL" id="KEF56850.1"/>
    </source>
</evidence>
<reference evidence="6 7" key="1">
    <citation type="submission" date="2013-03" db="EMBL/GenBank/DDBJ databases">
        <title>The Genome Sequence of Exophiala aquamarina CBS 119918.</title>
        <authorList>
            <consortium name="The Broad Institute Genomics Platform"/>
            <person name="Cuomo C."/>
            <person name="de Hoog S."/>
            <person name="Gorbushina A."/>
            <person name="Walker B."/>
            <person name="Young S.K."/>
            <person name="Zeng Q."/>
            <person name="Gargeya S."/>
            <person name="Fitzgerald M."/>
            <person name="Haas B."/>
            <person name="Abouelleil A."/>
            <person name="Allen A.W."/>
            <person name="Alvarado L."/>
            <person name="Arachchi H.M."/>
            <person name="Berlin A.M."/>
            <person name="Chapman S.B."/>
            <person name="Gainer-Dewar J."/>
            <person name="Goldberg J."/>
            <person name="Griggs A."/>
            <person name="Gujja S."/>
            <person name="Hansen M."/>
            <person name="Howarth C."/>
            <person name="Imamovic A."/>
            <person name="Ireland A."/>
            <person name="Larimer J."/>
            <person name="McCowan C."/>
            <person name="Murphy C."/>
            <person name="Pearson M."/>
            <person name="Poon T.W."/>
            <person name="Priest M."/>
            <person name="Roberts A."/>
            <person name="Saif S."/>
            <person name="Shea T."/>
            <person name="Sisk P."/>
            <person name="Sykes S."/>
            <person name="Wortman J."/>
            <person name="Nusbaum C."/>
            <person name="Birren B."/>
        </authorList>
    </citation>
    <scope>NUCLEOTIDE SEQUENCE [LARGE SCALE GENOMIC DNA]</scope>
    <source>
        <strain evidence="6 7">CBS 119918</strain>
    </source>
</reference>
<evidence type="ECO:0000256" key="4">
    <source>
        <dbReference type="ARBA" id="ARBA00023163"/>
    </source>
</evidence>
<dbReference type="Proteomes" id="UP000027920">
    <property type="component" value="Unassembled WGS sequence"/>
</dbReference>
<keyword evidence="4" id="KW-0804">Transcription</keyword>
<organism evidence="6 7">
    <name type="scientific">Exophiala aquamarina CBS 119918</name>
    <dbReference type="NCBI Taxonomy" id="1182545"/>
    <lineage>
        <taxon>Eukaryota</taxon>
        <taxon>Fungi</taxon>
        <taxon>Dikarya</taxon>
        <taxon>Ascomycota</taxon>
        <taxon>Pezizomycotina</taxon>
        <taxon>Eurotiomycetes</taxon>
        <taxon>Chaetothyriomycetidae</taxon>
        <taxon>Chaetothyriales</taxon>
        <taxon>Herpotrichiellaceae</taxon>
        <taxon>Exophiala</taxon>
    </lineage>
</organism>
<accession>A0A072PMW1</accession>
<dbReference type="RefSeq" id="XP_013259440.1">
    <property type="nucleotide sequence ID" value="XM_013403986.1"/>
</dbReference>
<dbReference type="CDD" id="cd12148">
    <property type="entry name" value="fungal_TF_MHR"/>
    <property type="match status" value="1"/>
</dbReference>
<evidence type="ECO:0000256" key="3">
    <source>
        <dbReference type="ARBA" id="ARBA00023015"/>
    </source>
</evidence>
<dbReference type="GO" id="GO:0046872">
    <property type="term" value="F:metal ion binding"/>
    <property type="evidence" value="ECO:0007669"/>
    <property type="project" value="UniProtKB-KW"/>
</dbReference>
<comment type="caution">
    <text evidence="6">The sequence shown here is derived from an EMBL/GenBank/DDBJ whole genome shotgun (WGS) entry which is preliminary data.</text>
</comment>
<dbReference type="OrthoDB" id="4160729at2759"/>
<evidence type="ECO:0000256" key="2">
    <source>
        <dbReference type="ARBA" id="ARBA00022723"/>
    </source>
</evidence>
<evidence type="ECO:0008006" key="8">
    <source>
        <dbReference type="Google" id="ProtNLM"/>
    </source>
</evidence>
<dbReference type="PANTHER" id="PTHR47338">
    <property type="entry name" value="ZN(II)2CYS6 TRANSCRIPTION FACTOR (EUROFUNG)-RELATED"/>
    <property type="match status" value="1"/>
</dbReference>
<gene>
    <name evidence="6" type="ORF">A1O9_07040</name>
</gene>
<protein>
    <recommendedName>
        <fullName evidence="8">Transcription factor domain-containing protein</fullName>
    </recommendedName>
</protein>
<keyword evidence="5" id="KW-0539">Nucleus</keyword>
<keyword evidence="7" id="KW-1185">Reference proteome</keyword>
<dbReference type="STRING" id="1182545.A0A072PMW1"/>
<evidence type="ECO:0000256" key="5">
    <source>
        <dbReference type="ARBA" id="ARBA00023242"/>
    </source>
</evidence>
<name>A0A072PMW1_9EURO</name>
<comment type="subcellular location">
    <subcellularLocation>
        <location evidence="1">Nucleus</location>
    </subcellularLocation>
</comment>
<dbReference type="VEuPathDB" id="FungiDB:A1O9_07040"/>
<evidence type="ECO:0000313" key="7">
    <source>
        <dbReference type="Proteomes" id="UP000027920"/>
    </source>
</evidence>